<dbReference type="Gene3D" id="3.40.50.740">
    <property type="match status" value="1"/>
</dbReference>
<dbReference type="Pfam" id="PF09326">
    <property type="entry name" value="NADH_dhqG_C"/>
    <property type="match status" value="1"/>
</dbReference>
<dbReference type="InterPro" id="IPR019574">
    <property type="entry name" value="NADH_UbQ_OxRdtase_Gsu_4Fe4S-bd"/>
</dbReference>
<evidence type="ECO:0000256" key="4">
    <source>
        <dbReference type="ARBA" id="ARBA00022723"/>
    </source>
</evidence>
<dbReference type="PROSITE" id="PS51839">
    <property type="entry name" value="4FE4S_HC3"/>
    <property type="match status" value="1"/>
</dbReference>
<dbReference type="InterPro" id="IPR001041">
    <property type="entry name" value="2Fe-2S_ferredoxin-type"/>
</dbReference>
<comment type="similarity">
    <text evidence="2 11">Belongs to the complex I 75 kDa subunit family.</text>
</comment>
<dbReference type="InterPro" id="IPR015405">
    <property type="entry name" value="NDUFS1-like_C"/>
</dbReference>
<evidence type="ECO:0000256" key="6">
    <source>
        <dbReference type="ARBA" id="ARBA00023004"/>
    </source>
</evidence>
<accession>A0A9P4QQ96</accession>
<dbReference type="FunFam" id="3.10.20.740:FF:000001">
    <property type="entry name" value="NADH-quinone oxidoreductase subunit G"/>
    <property type="match status" value="1"/>
</dbReference>
<reference evidence="16" key="1">
    <citation type="journal article" date="2020" name="Stud. Mycol.">
        <title>101 Dothideomycetes genomes: a test case for predicting lifestyles and emergence of pathogens.</title>
        <authorList>
            <person name="Haridas S."/>
            <person name="Albert R."/>
            <person name="Binder M."/>
            <person name="Bloem J."/>
            <person name="Labutti K."/>
            <person name="Salamov A."/>
            <person name="Andreopoulos B."/>
            <person name="Baker S."/>
            <person name="Barry K."/>
            <person name="Bills G."/>
            <person name="Bluhm B."/>
            <person name="Cannon C."/>
            <person name="Castanera R."/>
            <person name="Culley D."/>
            <person name="Daum C."/>
            <person name="Ezra D."/>
            <person name="Gonzalez J."/>
            <person name="Henrissat B."/>
            <person name="Kuo A."/>
            <person name="Liang C."/>
            <person name="Lipzen A."/>
            <person name="Lutzoni F."/>
            <person name="Magnuson J."/>
            <person name="Mondo S."/>
            <person name="Nolan M."/>
            <person name="Ohm R."/>
            <person name="Pangilinan J."/>
            <person name="Park H.-J."/>
            <person name="Ramirez L."/>
            <person name="Alfaro M."/>
            <person name="Sun H."/>
            <person name="Tritt A."/>
            <person name="Yoshinaga Y."/>
            <person name="Zwiers L.-H."/>
            <person name="Turgeon B."/>
            <person name="Goodwin S."/>
            <person name="Spatafora J."/>
            <person name="Crous P."/>
            <person name="Grigoriev I."/>
        </authorList>
    </citation>
    <scope>NUCLEOTIDE SEQUENCE</scope>
    <source>
        <strain evidence="16">CBS 125425</strain>
    </source>
</reference>
<dbReference type="PROSITE" id="PS51085">
    <property type="entry name" value="2FE2S_FER_2"/>
    <property type="match status" value="1"/>
</dbReference>
<evidence type="ECO:0000256" key="12">
    <source>
        <dbReference type="SAM" id="MobiDB-lite"/>
    </source>
</evidence>
<dbReference type="Pfam" id="PF22151">
    <property type="entry name" value="Fer4_NDSU1"/>
    <property type="match status" value="1"/>
</dbReference>
<dbReference type="GO" id="GO:0008137">
    <property type="term" value="F:NADH dehydrogenase (ubiquinone) activity"/>
    <property type="evidence" value="ECO:0007669"/>
    <property type="project" value="InterPro"/>
</dbReference>
<dbReference type="PANTHER" id="PTHR43105">
    <property type="entry name" value="RESPIRATORY NITRATE REDUCTASE"/>
    <property type="match status" value="1"/>
</dbReference>
<comment type="caution">
    <text evidence="16">The sequence shown here is derived from an EMBL/GenBank/DDBJ whole genome shotgun (WGS) entry which is preliminary data.</text>
</comment>
<dbReference type="OrthoDB" id="10249365at2759"/>
<dbReference type="PROSITE" id="PS00642">
    <property type="entry name" value="COMPLEX1_75K_2"/>
    <property type="match status" value="1"/>
</dbReference>
<dbReference type="InterPro" id="IPR000283">
    <property type="entry name" value="NADH_UbQ_OxRdtase_75kDa_su_CS"/>
</dbReference>
<dbReference type="FunFam" id="3.40.50.740:FF:000033">
    <property type="entry name" value="NUAM protein"/>
    <property type="match status" value="1"/>
</dbReference>
<dbReference type="InterPro" id="IPR036010">
    <property type="entry name" value="2Fe-2S_ferredoxin-like_sf"/>
</dbReference>
<dbReference type="SMART" id="SM00929">
    <property type="entry name" value="NADH-G_4Fe-4S_3"/>
    <property type="match status" value="1"/>
</dbReference>
<comment type="cofactor">
    <cofactor evidence="9">
        <name>[2Fe-2S] cluster</name>
        <dbReference type="ChEBI" id="CHEBI:190135"/>
    </cofactor>
</comment>
<keyword evidence="17" id="KW-1185">Reference proteome</keyword>
<name>A0A9P4QQ96_9PLEO</name>
<evidence type="ECO:0000313" key="17">
    <source>
        <dbReference type="Proteomes" id="UP000799444"/>
    </source>
</evidence>
<evidence type="ECO:0000259" key="13">
    <source>
        <dbReference type="PROSITE" id="PS51085"/>
    </source>
</evidence>
<evidence type="ECO:0000256" key="2">
    <source>
        <dbReference type="ARBA" id="ARBA00005404"/>
    </source>
</evidence>
<dbReference type="GO" id="GO:0016651">
    <property type="term" value="F:oxidoreductase activity, acting on NAD(P)H"/>
    <property type="evidence" value="ECO:0007669"/>
    <property type="project" value="InterPro"/>
</dbReference>
<sequence>MLRQQLLRSLRRPAHSAGLNGSRAFSASANRPAEVELTVDGKKVSIEAGSALIQACEKAGSTVPRYCYHEKLMIAGNCRMCLVEVERAPKPVASCAWPVQPGMVVKTDSPLAHKAREGVMEFLLANHPLDCPICDQGGECDLQDQSMRYGADRGRFHEMGGKRAVEDKNIGPLIKTSMNRCIHCTRCVRFANDVAGATEMGSTGRGNDLQIGTYLETALDTEMSGNVIDLCPVGALTSKPYAFKARPWELYHTETVDVLDGLGSNIRVDSRGIQVMRVIPRLNDDINEEWINDKSRFACDALNTQRLVNPLIRVDDQFQPASWEQALVEIGNAYKRVAPKGDEFKVVAGQLVETETLVAMKDLANKLGSDNLALDQPGGSQPIAHGIDVRSNYAFNSKIYGVEAADAILLVGTNPRWEAAVLNARIRKQWLRSDLEIGLVGEDFESTFEYEKLGASATDLKSALSGAFGKKLAAAKNPMIIIGSGVTDHADAKSVYEQVGAFVEKHKANFQTPEWNGYNVLQRAASRTGAYDVGFTVPSSTVANTVPKFVWLLGADEINEAEIPKDAFVVYQGHHGDKGAQLADVVLPGCAYTEKSATWVNTEGRVQMGRNAVGLPGASREDWKIVRAASEYLGADLPYDDIEALRDRMEEISPALRRYDTVEPVSLPGLSKVQLVDQNKGAKPGSDILKSPIQNFYFTDSISRNSPTMARCSAAKAAKDPSTDFMAPGEQNAQVQYGDPSKAMV</sequence>
<keyword evidence="3" id="KW-0004">4Fe-4S</keyword>
<dbReference type="SUPFAM" id="SSF54292">
    <property type="entry name" value="2Fe-2S ferredoxin-like"/>
    <property type="match status" value="1"/>
</dbReference>
<dbReference type="GO" id="GO:0051539">
    <property type="term" value="F:4 iron, 4 sulfur cluster binding"/>
    <property type="evidence" value="ECO:0007669"/>
    <property type="project" value="UniProtKB-KW"/>
</dbReference>
<dbReference type="Pfam" id="PF22117">
    <property type="entry name" value="Fer4_Nqo3"/>
    <property type="match status" value="1"/>
</dbReference>
<dbReference type="AlphaFoldDB" id="A0A9P4QQ96"/>
<feature type="domain" description="4Fe-4S Mo/W bis-MGD-type" evidence="14">
    <location>
        <begin position="250"/>
        <end position="306"/>
    </location>
</feature>
<evidence type="ECO:0000313" key="16">
    <source>
        <dbReference type="EMBL" id="KAF2730520.1"/>
    </source>
</evidence>
<keyword evidence="8" id="KW-0520">NAD</keyword>
<feature type="non-terminal residue" evidence="16">
    <location>
        <position position="745"/>
    </location>
</feature>
<protein>
    <recommendedName>
        <fullName evidence="10">NADH-ubiquinone oxidoreductase 78 kDa subunit, mitochondrial</fullName>
    </recommendedName>
</protein>
<dbReference type="SUPFAM" id="SSF54862">
    <property type="entry name" value="4Fe-4S ferredoxins"/>
    <property type="match status" value="1"/>
</dbReference>
<evidence type="ECO:0000256" key="8">
    <source>
        <dbReference type="ARBA" id="ARBA00023027"/>
    </source>
</evidence>
<dbReference type="PANTHER" id="PTHR43105:SF13">
    <property type="entry name" value="NADH-UBIQUINONE OXIDOREDUCTASE 75 KDA SUBUNIT, MITOCHONDRIAL"/>
    <property type="match status" value="1"/>
</dbReference>
<dbReference type="Pfam" id="PF10588">
    <property type="entry name" value="NADH-G_4Fe-4S_3"/>
    <property type="match status" value="1"/>
</dbReference>
<evidence type="ECO:0000259" key="14">
    <source>
        <dbReference type="PROSITE" id="PS51669"/>
    </source>
</evidence>
<dbReference type="CDD" id="cd00207">
    <property type="entry name" value="fer2"/>
    <property type="match status" value="1"/>
</dbReference>
<organism evidence="16 17">
    <name type="scientific">Polyplosphaeria fusca</name>
    <dbReference type="NCBI Taxonomy" id="682080"/>
    <lineage>
        <taxon>Eukaryota</taxon>
        <taxon>Fungi</taxon>
        <taxon>Dikarya</taxon>
        <taxon>Ascomycota</taxon>
        <taxon>Pezizomycotina</taxon>
        <taxon>Dothideomycetes</taxon>
        <taxon>Pleosporomycetidae</taxon>
        <taxon>Pleosporales</taxon>
        <taxon>Tetraplosphaeriaceae</taxon>
        <taxon>Polyplosphaeria</taxon>
    </lineage>
</organism>
<dbReference type="NCBIfam" id="TIGR01973">
    <property type="entry name" value="NuoG"/>
    <property type="match status" value="1"/>
</dbReference>
<feature type="domain" description="4Fe-4S His(Cys)3-ligated-type" evidence="15">
    <location>
        <begin position="111"/>
        <end position="150"/>
    </location>
</feature>
<dbReference type="SUPFAM" id="SSF53706">
    <property type="entry name" value="Formate dehydrogenase/DMSO reductase, domains 1-3"/>
    <property type="match status" value="1"/>
</dbReference>
<proteinExistence type="inferred from homology"/>
<dbReference type="PROSITE" id="PS00641">
    <property type="entry name" value="COMPLEX1_75K_1"/>
    <property type="match status" value="1"/>
</dbReference>
<feature type="region of interest" description="Disordered" evidence="12">
    <location>
        <begin position="721"/>
        <end position="745"/>
    </location>
</feature>
<comment type="cofactor">
    <cofactor evidence="1">
        <name>[4Fe-4S] cluster</name>
        <dbReference type="ChEBI" id="CHEBI:49883"/>
    </cofactor>
</comment>
<feature type="domain" description="2Fe-2S ferredoxin-type" evidence="13">
    <location>
        <begin position="33"/>
        <end position="111"/>
    </location>
</feature>
<dbReference type="InterPro" id="IPR006963">
    <property type="entry name" value="Mopterin_OxRdtase_4Fe-4S_dom"/>
</dbReference>
<dbReference type="GO" id="GO:0042773">
    <property type="term" value="P:ATP synthesis coupled electron transport"/>
    <property type="evidence" value="ECO:0007669"/>
    <property type="project" value="InterPro"/>
</dbReference>
<dbReference type="PROSITE" id="PS00643">
    <property type="entry name" value="COMPLEX1_75K_3"/>
    <property type="match status" value="1"/>
</dbReference>
<evidence type="ECO:0000256" key="11">
    <source>
        <dbReference type="RuleBase" id="RU004523"/>
    </source>
</evidence>
<dbReference type="CDD" id="cd02773">
    <property type="entry name" value="MopB_Res-Cmplx1_Nad11"/>
    <property type="match status" value="1"/>
</dbReference>
<dbReference type="FunFam" id="3.30.200.210:FF:000002">
    <property type="entry name" value="NADH-ubiquinone oxidoreductase 75 kDa subunit"/>
    <property type="match status" value="1"/>
</dbReference>
<evidence type="ECO:0000259" key="15">
    <source>
        <dbReference type="PROSITE" id="PS51839"/>
    </source>
</evidence>
<dbReference type="Gene3D" id="3.30.200.210">
    <property type="match status" value="1"/>
</dbReference>
<dbReference type="InterPro" id="IPR010228">
    <property type="entry name" value="NADH_UbQ_OxRdtase_Gsu"/>
</dbReference>
<evidence type="ECO:0000256" key="5">
    <source>
        <dbReference type="ARBA" id="ARBA00022967"/>
    </source>
</evidence>
<dbReference type="Proteomes" id="UP000799444">
    <property type="component" value="Unassembled WGS sequence"/>
</dbReference>
<dbReference type="Gene3D" id="3.30.70.20">
    <property type="match status" value="1"/>
</dbReference>
<evidence type="ECO:0000256" key="1">
    <source>
        <dbReference type="ARBA" id="ARBA00001966"/>
    </source>
</evidence>
<dbReference type="InterPro" id="IPR006656">
    <property type="entry name" value="Mopterin_OxRdtase"/>
</dbReference>
<evidence type="ECO:0000256" key="3">
    <source>
        <dbReference type="ARBA" id="ARBA00022485"/>
    </source>
</evidence>
<dbReference type="Pfam" id="PF13510">
    <property type="entry name" value="Fer2_4"/>
    <property type="match status" value="1"/>
</dbReference>
<dbReference type="FunFam" id="3.30.70.20:FF:000002">
    <property type="entry name" value="NADH-ubiquinone oxidoreductase 75 kDa subunit"/>
    <property type="match status" value="1"/>
</dbReference>
<dbReference type="GO" id="GO:0046872">
    <property type="term" value="F:metal ion binding"/>
    <property type="evidence" value="ECO:0007669"/>
    <property type="project" value="UniProtKB-KW"/>
</dbReference>
<keyword evidence="6" id="KW-0408">Iron</keyword>
<dbReference type="InterPro" id="IPR054351">
    <property type="entry name" value="NADH_UbQ_OxRdtase_ferredoxin"/>
</dbReference>
<dbReference type="Pfam" id="PF00384">
    <property type="entry name" value="Molybdopterin"/>
    <property type="match status" value="1"/>
</dbReference>
<keyword evidence="4" id="KW-0479">Metal-binding</keyword>
<evidence type="ECO:0000256" key="10">
    <source>
        <dbReference type="ARBA" id="ARBA00070722"/>
    </source>
</evidence>
<dbReference type="InterPro" id="IPR050123">
    <property type="entry name" value="Prok_molybdopt-oxidoreductase"/>
</dbReference>
<dbReference type="GO" id="GO:0016020">
    <property type="term" value="C:membrane"/>
    <property type="evidence" value="ECO:0007669"/>
    <property type="project" value="InterPro"/>
</dbReference>
<evidence type="ECO:0000256" key="9">
    <source>
        <dbReference type="ARBA" id="ARBA00034078"/>
    </source>
</evidence>
<dbReference type="EMBL" id="ML996215">
    <property type="protein sequence ID" value="KAF2730520.1"/>
    <property type="molecule type" value="Genomic_DNA"/>
</dbReference>
<dbReference type="PROSITE" id="PS51669">
    <property type="entry name" value="4FE4S_MOW_BIS_MGD"/>
    <property type="match status" value="1"/>
</dbReference>
<evidence type="ECO:0000256" key="7">
    <source>
        <dbReference type="ARBA" id="ARBA00023014"/>
    </source>
</evidence>
<dbReference type="Gene3D" id="3.10.20.740">
    <property type="match status" value="1"/>
</dbReference>
<keyword evidence="7" id="KW-0411">Iron-sulfur</keyword>
<keyword evidence="5" id="KW-1278">Translocase</keyword>
<gene>
    <name evidence="16" type="ORF">EJ04DRAFT_515182</name>
</gene>